<feature type="region of interest" description="Disordered" evidence="5">
    <location>
        <begin position="622"/>
        <end position="644"/>
    </location>
</feature>
<evidence type="ECO:0000313" key="8">
    <source>
        <dbReference type="EMBL" id="KAK3388740.1"/>
    </source>
</evidence>
<evidence type="ECO:0008006" key="10">
    <source>
        <dbReference type="Google" id="ProtNLM"/>
    </source>
</evidence>
<evidence type="ECO:0000256" key="5">
    <source>
        <dbReference type="SAM" id="MobiDB-lite"/>
    </source>
</evidence>
<comment type="subcellular location">
    <subcellularLocation>
        <location evidence="1">Membrane</location>
        <topology evidence="1">Single-pass membrane protein</topology>
    </subcellularLocation>
</comment>
<feature type="chain" id="PRO_5042173639" description="Kelch repeat-containing protein" evidence="7">
    <location>
        <begin position="38"/>
        <end position="644"/>
    </location>
</feature>
<evidence type="ECO:0000256" key="1">
    <source>
        <dbReference type="ARBA" id="ARBA00004167"/>
    </source>
</evidence>
<evidence type="ECO:0000256" key="7">
    <source>
        <dbReference type="SAM" id="SignalP"/>
    </source>
</evidence>
<keyword evidence="4 6" id="KW-0472">Membrane</keyword>
<reference evidence="8" key="2">
    <citation type="submission" date="2023-07" db="EMBL/GenBank/DDBJ databases">
        <authorList>
            <consortium name="Lawrence Berkeley National Laboratory"/>
            <person name="Haridas S."/>
            <person name="Hensen N."/>
            <person name="Bonometti L."/>
            <person name="Westerberg I."/>
            <person name="Brannstrom I.O."/>
            <person name="Guillou S."/>
            <person name="Cros-Aarteil S."/>
            <person name="Calhoun S."/>
            <person name="Kuo A."/>
            <person name="Mondo S."/>
            <person name="Pangilinan J."/>
            <person name="Riley R."/>
            <person name="LaButti K."/>
            <person name="Andreopoulos B."/>
            <person name="Lipzen A."/>
            <person name="Chen C."/>
            <person name="Yanf M."/>
            <person name="Daum C."/>
            <person name="Ng V."/>
            <person name="Clum A."/>
            <person name="Steindorff A."/>
            <person name="Ohm R."/>
            <person name="Martin F."/>
            <person name="Silar P."/>
            <person name="Natvig D."/>
            <person name="Lalanne C."/>
            <person name="Gautier V."/>
            <person name="Ament-velasquez S.L."/>
            <person name="Kruys A."/>
            <person name="Hutchinson M.I."/>
            <person name="Powell A.J."/>
            <person name="Barry K."/>
            <person name="Miller A.N."/>
            <person name="Grigoriev I.V."/>
            <person name="Debuchy R."/>
            <person name="Gladieux P."/>
            <person name="Thoren M.H."/>
            <person name="Johannesson H."/>
        </authorList>
    </citation>
    <scope>NUCLEOTIDE SEQUENCE</scope>
    <source>
        <strain evidence="8">FGSC 1904</strain>
    </source>
</reference>
<protein>
    <recommendedName>
        <fullName evidence="10">Kelch repeat-containing protein</fullName>
    </recommendedName>
</protein>
<dbReference type="PANTHER" id="PTHR15549:SF27">
    <property type="entry name" value="CHITIN-BINDING TYPE-1 DOMAIN-CONTAINING PROTEIN"/>
    <property type="match status" value="1"/>
</dbReference>
<evidence type="ECO:0000256" key="3">
    <source>
        <dbReference type="ARBA" id="ARBA00022989"/>
    </source>
</evidence>
<dbReference type="AlphaFoldDB" id="A0AAE0NWH4"/>
<evidence type="ECO:0000256" key="4">
    <source>
        <dbReference type="ARBA" id="ARBA00023136"/>
    </source>
</evidence>
<dbReference type="Gene3D" id="2.120.10.80">
    <property type="entry name" value="Kelch-type beta propeller"/>
    <property type="match status" value="1"/>
</dbReference>
<gene>
    <name evidence="8" type="ORF">B0T20DRAFT_101681</name>
</gene>
<feature type="region of interest" description="Disordered" evidence="5">
    <location>
        <begin position="503"/>
        <end position="537"/>
    </location>
</feature>
<evidence type="ECO:0000256" key="6">
    <source>
        <dbReference type="SAM" id="Phobius"/>
    </source>
</evidence>
<reference evidence="8" key="1">
    <citation type="journal article" date="2023" name="Mol. Phylogenet. Evol.">
        <title>Genome-scale phylogeny and comparative genomics of the fungal order Sordariales.</title>
        <authorList>
            <person name="Hensen N."/>
            <person name="Bonometti L."/>
            <person name="Westerberg I."/>
            <person name="Brannstrom I.O."/>
            <person name="Guillou S."/>
            <person name="Cros-Aarteil S."/>
            <person name="Calhoun S."/>
            <person name="Haridas S."/>
            <person name="Kuo A."/>
            <person name="Mondo S."/>
            <person name="Pangilinan J."/>
            <person name="Riley R."/>
            <person name="LaButti K."/>
            <person name="Andreopoulos B."/>
            <person name="Lipzen A."/>
            <person name="Chen C."/>
            <person name="Yan M."/>
            <person name="Daum C."/>
            <person name="Ng V."/>
            <person name="Clum A."/>
            <person name="Steindorff A."/>
            <person name="Ohm R.A."/>
            <person name="Martin F."/>
            <person name="Silar P."/>
            <person name="Natvig D.O."/>
            <person name="Lalanne C."/>
            <person name="Gautier V."/>
            <person name="Ament-Velasquez S.L."/>
            <person name="Kruys A."/>
            <person name="Hutchinson M.I."/>
            <person name="Powell A.J."/>
            <person name="Barry K."/>
            <person name="Miller A.N."/>
            <person name="Grigoriev I.V."/>
            <person name="Debuchy R."/>
            <person name="Gladieux P."/>
            <person name="Hiltunen Thoren M."/>
            <person name="Johannesson H."/>
        </authorList>
    </citation>
    <scope>NUCLEOTIDE SEQUENCE</scope>
    <source>
        <strain evidence="8">FGSC 1904</strain>
    </source>
</reference>
<evidence type="ECO:0000256" key="2">
    <source>
        <dbReference type="ARBA" id="ARBA00022692"/>
    </source>
</evidence>
<dbReference type="GO" id="GO:0016020">
    <property type="term" value="C:membrane"/>
    <property type="evidence" value="ECO:0007669"/>
    <property type="project" value="UniProtKB-SubCell"/>
</dbReference>
<accession>A0AAE0NWH4</accession>
<evidence type="ECO:0000313" key="9">
    <source>
        <dbReference type="Proteomes" id="UP001281003"/>
    </source>
</evidence>
<dbReference type="PANTHER" id="PTHR15549">
    <property type="entry name" value="PAIRED IMMUNOGLOBULIN-LIKE TYPE 2 RECEPTOR"/>
    <property type="match status" value="1"/>
</dbReference>
<dbReference type="Proteomes" id="UP001281003">
    <property type="component" value="Unassembled WGS sequence"/>
</dbReference>
<sequence length="644" mass="68792">MELLQPPPPRGKYSTSTTTTTLLFTFLLSLLISSAHAELLDSPSPENFLRRIQARAAVIGSHVYIDGGELSQLDTSTGSISSRPSNGVNSTLSIPLSTSWNASSVQIKIAARKDVSGKGPYAMNSQSLWPTPDGNGFYVYGGGASYGVNSNKIDKSGVWKFTADGNGGGSWGFEAPAPTSPVPPRGLRLVEQAAFVSTGKGGMGFSVGGVASAWTDPSNPHAEHIPGMVVYDMNRREWRNETNLGFVNGGSGGSLKGGVGVFVPSFSAAGSKEEEEKENGLVFILGGSVFAVPATTTGNQPDFVMGFENVTFFDPVTREWFWQETTGEVPSPREKFCAVGVEGKDGSFEMYVSCLSVRCQQNLGRRLANIGRGNRFMYGGADSKTEESYNDVYVLSLPGFVWFRAADQSQERRAHPACAVVGKGKRQMLSIGGKEIKAKWSSKDSFPQGLGIFDMTAMTWSKDGIYDAEMGDYERPGVVRDWYSKDDNLAAVSWSSDKVKNMFLNPSPSTDDSGSPTAPSTSSSASSDSQTGDGKKSSNNVGAIAGGVVAGVAGLAILGGLLFYFLKKSRKTKPSELDGESSVGEGTPAIAAFAAENNRKELVTVEKPVEVYVAPEELPTENNHHWELDGTGTQVDRIDRGRYT</sequence>
<name>A0AAE0NWH4_SORBR</name>
<dbReference type="InterPro" id="IPR051694">
    <property type="entry name" value="Immunoregulatory_rcpt-like"/>
</dbReference>
<feature type="compositionally biased region" description="Low complexity" evidence="5">
    <location>
        <begin position="506"/>
        <end position="532"/>
    </location>
</feature>
<dbReference type="GO" id="GO:0071944">
    <property type="term" value="C:cell periphery"/>
    <property type="evidence" value="ECO:0007669"/>
    <property type="project" value="UniProtKB-ARBA"/>
</dbReference>
<organism evidence="8 9">
    <name type="scientific">Sordaria brevicollis</name>
    <dbReference type="NCBI Taxonomy" id="83679"/>
    <lineage>
        <taxon>Eukaryota</taxon>
        <taxon>Fungi</taxon>
        <taxon>Dikarya</taxon>
        <taxon>Ascomycota</taxon>
        <taxon>Pezizomycotina</taxon>
        <taxon>Sordariomycetes</taxon>
        <taxon>Sordariomycetidae</taxon>
        <taxon>Sordariales</taxon>
        <taxon>Sordariaceae</taxon>
        <taxon>Sordaria</taxon>
    </lineage>
</organism>
<proteinExistence type="predicted"/>
<comment type="caution">
    <text evidence="8">The sequence shown here is derived from an EMBL/GenBank/DDBJ whole genome shotgun (WGS) entry which is preliminary data.</text>
</comment>
<dbReference type="SUPFAM" id="SSF117281">
    <property type="entry name" value="Kelch motif"/>
    <property type="match status" value="1"/>
</dbReference>
<keyword evidence="2 6" id="KW-0812">Transmembrane</keyword>
<keyword evidence="7" id="KW-0732">Signal</keyword>
<keyword evidence="3 6" id="KW-1133">Transmembrane helix</keyword>
<feature type="transmembrane region" description="Helical" evidence="6">
    <location>
        <begin position="543"/>
        <end position="566"/>
    </location>
</feature>
<dbReference type="EMBL" id="JAUTDP010000015">
    <property type="protein sequence ID" value="KAK3388740.1"/>
    <property type="molecule type" value="Genomic_DNA"/>
</dbReference>
<dbReference type="InterPro" id="IPR015915">
    <property type="entry name" value="Kelch-typ_b-propeller"/>
</dbReference>
<feature type="signal peptide" evidence="7">
    <location>
        <begin position="1"/>
        <end position="37"/>
    </location>
</feature>
<keyword evidence="9" id="KW-1185">Reference proteome</keyword>